<feature type="region of interest" description="Disordered" evidence="13">
    <location>
        <begin position="365"/>
        <end position="389"/>
    </location>
</feature>
<feature type="compositionally biased region" description="Polar residues" evidence="13">
    <location>
        <begin position="277"/>
        <end position="300"/>
    </location>
</feature>
<evidence type="ECO:0000313" key="15">
    <source>
        <dbReference type="EMBL" id="GBP07215.1"/>
    </source>
</evidence>
<name>A0A4C1SZ54_EUMVA</name>
<feature type="region of interest" description="Disordered" evidence="13">
    <location>
        <begin position="48"/>
        <end position="153"/>
    </location>
</feature>
<feature type="region of interest" description="Disordered" evidence="13">
    <location>
        <begin position="1225"/>
        <end position="1264"/>
    </location>
</feature>
<dbReference type="Pfam" id="PF26014">
    <property type="entry name" value="SH3_AEBP2_C"/>
    <property type="match status" value="1"/>
</dbReference>
<dbReference type="SMART" id="SM00355">
    <property type="entry name" value="ZnF_C2H2"/>
    <property type="match status" value="3"/>
</dbReference>
<feature type="region of interest" description="Disordered" evidence="13">
    <location>
        <begin position="1"/>
        <end position="32"/>
    </location>
</feature>
<evidence type="ECO:0000256" key="6">
    <source>
        <dbReference type="ARBA" id="ARBA00022833"/>
    </source>
</evidence>
<keyword evidence="6" id="KW-0862">Zinc</keyword>
<evidence type="ECO:0000313" key="16">
    <source>
        <dbReference type="Proteomes" id="UP000299102"/>
    </source>
</evidence>
<organism evidence="15 16">
    <name type="scientific">Eumeta variegata</name>
    <name type="common">Bagworm moth</name>
    <name type="synonym">Eumeta japonica</name>
    <dbReference type="NCBI Taxonomy" id="151549"/>
    <lineage>
        <taxon>Eukaryota</taxon>
        <taxon>Metazoa</taxon>
        <taxon>Ecdysozoa</taxon>
        <taxon>Arthropoda</taxon>
        <taxon>Hexapoda</taxon>
        <taxon>Insecta</taxon>
        <taxon>Pterygota</taxon>
        <taxon>Neoptera</taxon>
        <taxon>Endopterygota</taxon>
        <taxon>Lepidoptera</taxon>
        <taxon>Glossata</taxon>
        <taxon>Ditrysia</taxon>
        <taxon>Tineoidea</taxon>
        <taxon>Psychidae</taxon>
        <taxon>Oiketicinae</taxon>
        <taxon>Eumeta</taxon>
    </lineage>
</organism>
<evidence type="ECO:0000256" key="1">
    <source>
        <dbReference type="ARBA" id="ARBA00004123"/>
    </source>
</evidence>
<dbReference type="Gene3D" id="3.30.160.60">
    <property type="entry name" value="Classic Zinc Finger"/>
    <property type="match status" value="2"/>
</dbReference>
<dbReference type="PROSITE" id="PS50157">
    <property type="entry name" value="ZINC_FINGER_C2H2_2"/>
    <property type="match status" value="2"/>
</dbReference>
<keyword evidence="16" id="KW-1185">Reference proteome</keyword>
<feature type="compositionally biased region" description="Low complexity" evidence="13">
    <location>
        <begin position="63"/>
        <end position="76"/>
    </location>
</feature>
<comment type="subcellular location">
    <subcellularLocation>
        <location evidence="1">Nucleus</location>
    </subcellularLocation>
</comment>
<dbReference type="PANTHER" id="PTHR46541:SF1">
    <property type="entry name" value="ZINC FINGER PROTEIN AEBP2"/>
    <property type="match status" value="1"/>
</dbReference>
<dbReference type="InterPro" id="IPR013087">
    <property type="entry name" value="Znf_C2H2_type"/>
</dbReference>
<feature type="region of interest" description="Disordered" evidence="13">
    <location>
        <begin position="1357"/>
        <end position="1404"/>
    </location>
</feature>
<dbReference type="PANTHER" id="PTHR46541">
    <property type="entry name" value="ZINC FINGER PROTEIN AEBP2"/>
    <property type="match status" value="1"/>
</dbReference>
<accession>A0A4C1SZ54</accession>
<evidence type="ECO:0000256" key="11">
    <source>
        <dbReference type="ARBA" id="ARBA00037930"/>
    </source>
</evidence>
<sequence>MTAARATPPGQRPSSARATLPRPPAPPLTPAPSITISLLLLSGVAVLSPTESGGCSGSDLTEPGSPCSPASSCGAPEDVAAARMPPWSSEPAPAGPRRAAPAPATPRRPPSNSSLHRRITEYFSHKMKPHNGLKRDSTATAHNEPKKKCSKNGVSHDLEKYLSYLSQTLSPRVQLDINKQAAEEAAPRPVGPHLPNGVADAAKLGSTGAGKHHPAYKHANGLLEFGCPKPCTEKSTAPVTFNRLSGSDAIKDKNVKPRMNGLIDSNNKHASVDPSATKVTDNSKQVSNSSNRKISQNNSLGDCTGTKMGLIDDTSTSLTSKVTFGTKSDFNRLNGVKNTTAHLDYKMNGVTCGSNNLSLNHVTAKPVSTKRETQKKPCGTPRRTNRKSSACIANSKNLTWSKANNLKQVQLQKQNCINSVQTSPVKSVSSEANQAPKIPNGMRQLPIAMNGNINGLNAPVTNFQNCHQINIQQPCNGTVTSANLASFVAVPQNVMLTTLRIPQNGIATPAVNQHTNINAYSRPNVNVASPTKINGQFVFPLVQNLNGAVVQIPNLMAKMTPNFVIPQSSQIQTQRQDLQNQQAAQILINGTILKLTNAVASNYPNVTKPVVSSNLPMPPMSKNVVPNVSAVGVSLPTKSNFATINVSHPVLLPQPGFIINSVPNISVKETWSNTSSSASTSTHSTISCTNPTVHHPSITNNILSSQTFHSSSIPIQPVKPPDKSNQIVDPSVGIIKEIENTSDNMNLKCNNIPWLSKTVNNNEVAFDSSKTPMRPFAEVCNLTEKLPDFATLQKQVAYKKSEHLETTKLNITLEKTTEELRRVEAVARREETIFTQITVLKDVSSNIHNTVIETTNFTSVTNESSESGIGTDKSIDSPSDSQTSKEGDEDSGLSLSISICSLGVQNSQKSPILKQPKTLRFPPKSASKAENSQRTPSGDTTSTVTVCLWEECKREFENDTDLLEHLQVVHVESQVGRENYVCLWSGCKVRGKPSCSRLWLERHTLSHGGNKPFKCIVDGCGRRFSTQILLERHVNNHFNEQSPNTGTAKKTIDSAPKLIRRNGKKLRYRRQPWSARMFDFFDAGTMEGLAWRLARSTRWRLGGCCPLKEPTGRHTLTLTAALTATRYNTATARTEALVTYHPPHVLEDEWVPEKEVKRIKRVEIAQLPAHIKVMLYEQFCASYRALPPPPSPPPAPAPAPAPAARRPLRACAASGTRLLTNLMSKQRRSIERRDECTSSTSLLTSLPPPTPPLPLGPQPSGAAKRKLGLCTSYRSYKKRDVVRRQSESRCRRVAGAHPPPARLGKSLFAKDYGTVRAGVRPPHATSDAHCQPVHSRIGAPALGRGRALRVIRDQECRHRASEQSNVRVGPTPPDAAPTRRRPPAPADRAANCAPPFPNDSSDGWRLPLPGRHLGRGVSRRLVLHFRCHSRDAGSPGAPTDGRVE</sequence>
<evidence type="ECO:0000256" key="5">
    <source>
        <dbReference type="ARBA" id="ARBA00022771"/>
    </source>
</evidence>
<dbReference type="GO" id="GO:0006325">
    <property type="term" value="P:chromatin organization"/>
    <property type="evidence" value="ECO:0007669"/>
    <property type="project" value="UniProtKB-KW"/>
</dbReference>
<feature type="region of interest" description="Disordered" evidence="13">
    <location>
        <begin position="912"/>
        <end position="941"/>
    </location>
</feature>
<feature type="compositionally biased region" description="Pro residues" evidence="13">
    <location>
        <begin position="1246"/>
        <end position="1257"/>
    </location>
</feature>
<evidence type="ECO:0000259" key="14">
    <source>
        <dbReference type="PROSITE" id="PS50157"/>
    </source>
</evidence>
<evidence type="ECO:0000256" key="3">
    <source>
        <dbReference type="ARBA" id="ARBA00022723"/>
    </source>
</evidence>
<evidence type="ECO:0000256" key="13">
    <source>
        <dbReference type="SAM" id="MobiDB-lite"/>
    </source>
</evidence>
<keyword evidence="3" id="KW-0479">Metal-binding</keyword>
<feature type="compositionally biased region" description="Pro residues" evidence="13">
    <location>
        <begin position="1187"/>
        <end position="1201"/>
    </location>
</feature>
<dbReference type="GO" id="GO:0035098">
    <property type="term" value="C:ESC/E(Z) complex"/>
    <property type="evidence" value="ECO:0007669"/>
    <property type="project" value="TreeGrafter"/>
</dbReference>
<protein>
    <submittedName>
        <fullName evidence="15">Zinc finger protein jing homolog</fullName>
    </submittedName>
</protein>
<keyword evidence="4" id="KW-0677">Repeat</keyword>
<keyword evidence="7" id="KW-0156">Chromatin regulator</keyword>
<feature type="region of interest" description="Disordered" evidence="13">
    <location>
        <begin position="181"/>
        <end position="212"/>
    </location>
</feature>
<keyword evidence="8" id="KW-0805">Transcription regulation</keyword>
<evidence type="ECO:0000256" key="7">
    <source>
        <dbReference type="ARBA" id="ARBA00022853"/>
    </source>
</evidence>
<evidence type="ECO:0000256" key="12">
    <source>
        <dbReference type="PROSITE-ProRule" id="PRU00042"/>
    </source>
</evidence>
<dbReference type="OrthoDB" id="9984614at2759"/>
<keyword evidence="10" id="KW-0539">Nucleus</keyword>
<dbReference type="InterPro" id="IPR052130">
    <property type="entry name" value="AEBP2/jing_C2H2-ZnF"/>
</dbReference>
<dbReference type="STRING" id="151549.A0A4C1SZ54"/>
<feature type="domain" description="C2H2-type" evidence="14">
    <location>
        <begin position="945"/>
        <end position="975"/>
    </location>
</feature>
<dbReference type="EMBL" id="BGZK01000025">
    <property type="protein sequence ID" value="GBP07215.1"/>
    <property type="molecule type" value="Genomic_DNA"/>
</dbReference>
<dbReference type="SUPFAM" id="SSF57667">
    <property type="entry name" value="beta-beta-alpha zinc fingers"/>
    <property type="match status" value="2"/>
</dbReference>
<dbReference type="PROSITE" id="PS00028">
    <property type="entry name" value="ZINC_FINGER_C2H2_1"/>
    <property type="match status" value="2"/>
</dbReference>
<feature type="compositionally biased region" description="Pro residues" evidence="13">
    <location>
        <begin position="21"/>
        <end position="30"/>
    </location>
</feature>
<dbReference type="GO" id="GO:0008270">
    <property type="term" value="F:zinc ion binding"/>
    <property type="evidence" value="ECO:0007669"/>
    <property type="project" value="UniProtKB-KW"/>
</dbReference>
<comment type="caution">
    <text evidence="15">The sequence shown here is derived from an EMBL/GenBank/DDBJ whole genome shotgun (WGS) entry which is preliminary data.</text>
</comment>
<feature type="domain" description="C2H2-type" evidence="14">
    <location>
        <begin position="1013"/>
        <end position="1042"/>
    </location>
</feature>
<dbReference type="InterPro" id="IPR036236">
    <property type="entry name" value="Znf_C2H2_sf"/>
</dbReference>
<dbReference type="GO" id="GO:0006357">
    <property type="term" value="P:regulation of transcription by RNA polymerase II"/>
    <property type="evidence" value="ECO:0007669"/>
    <property type="project" value="TreeGrafter"/>
</dbReference>
<dbReference type="InterPro" id="IPR059034">
    <property type="entry name" value="SH3_AEBP2_C"/>
</dbReference>
<reference evidence="15 16" key="1">
    <citation type="journal article" date="2019" name="Commun. Biol.">
        <title>The bagworm genome reveals a unique fibroin gene that provides high tensile strength.</title>
        <authorList>
            <person name="Kono N."/>
            <person name="Nakamura H."/>
            <person name="Ohtoshi R."/>
            <person name="Tomita M."/>
            <person name="Numata K."/>
            <person name="Arakawa K."/>
        </authorList>
    </citation>
    <scope>NUCLEOTIDE SEQUENCE [LARGE SCALE GENOMIC DNA]</scope>
</reference>
<feature type="region of interest" description="Disordered" evidence="13">
    <location>
        <begin position="1187"/>
        <end position="1206"/>
    </location>
</feature>
<evidence type="ECO:0000256" key="9">
    <source>
        <dbReference type="ARBA" id="ARBA00023163"/>
    </source>
</evidence>
<keyword evidence="9" id="KW-0804">Transcription</keyword>
<evidence type="ECO:0000256" key="8">
    <source>
        <dbReference type="ARBA" id="ARBA00023015"/>
    </source>
</evidence>
<comment type="similarity">
    <text evidence="11">Belongs to the AEBP2/jing C2H2-type zinc-finger family.</text>
</comment>
<feature type="compositionally biased region" description="Polar residues" evidence="13">
    <location>
        <begin position="928"/>
        <end position="941"/>
    </location>
</feature>
<evidence type="ECO:0000256" key="2">
    <source>
        <dbReference type="ARBA" id="ARBA00022491"/>
    </source>
</evidence>
<dbReference type="Proteomes" id="UP000299102">
    <property type="component" value="Unassembled WGS sequence"/>
</dbReference>
<keyword evidence="2" id="KW-0678">Repressor</keyword>
<feature type="compositionally biased region" description="Low complexity" evidence="13">
    <location>
        <begin position="91"/>
        <end position="102"/>
    </location>
</feature>
<evidence type="ECO:0000256" key="10">
    <source>
        <dbReference type="ARBA" id="ARBA00023242"/>
    </source>
</evidence>
<feature type="region of interest" description="Disordered" evidence="13">
    <location>
        <begin position="263"/>
        <end position="300"/>
    </location>
</feature>
<evidence type="ECO:0000256" key="4">
    <source>
        <dbReference type="ARBA" id="ARBA00022737"/>
    </source>
</evidence>
<gene>
    <name evidence="15" type="ORF">EVAR_92103_1</name>
</gene>
<keyword evidence="5 12" id="KW-0863">Zinc-finger</keyword>
<feature type="region of interest" description="Disordered" evidence="13">
    <location>
        <begin position="860"/>
        <end position="892"/>
    </location>
</feature>
<proteinExistence type="inferred from homology"/>
<feature type="compositionally biased region" description="Basic and acidic residues" evidence="13">
    <location>
        <begin position="133"/>
        <end position="147"/>
    </location>
</feature>